<feature type="compositionally biased region" description="Basic and acidic residues" evidence="11">
    <location>
        <begin position="349"/>
        <end position="358"/>
    </location>
</feature>
<dbReference type="Gene3D" id="3.90.980.20">
    <property type="match status" value="1"/>
</dbReference>
<dbReference type="SMART" id="SM00249">
    <property type="entry name" value="PHD"/>
    <property type="match status" value="2"/>
</dbReference>
<feature type="domain" description="PHD-type" evidence="12">
    <location>
        <begin position="95"/>
        <end position="148"/>
    </location>
</feature>
<comment type="subcellular location">
    <subcellularLocation>
        <location evidence="1">Nucleus</location>
    </subcellularLocation>
</comment>
<dbReference type="CDD" id="cd15581">
    <property type="entry name" value="PHD2_PHF19"/>
    <property type="match status" value="1"/>
</dbReference>
<dbReference type="PROSITE" id="PS50016">
    <property type="entry name" value="ZF_PHD_2"/>
    <property type="match status" value="1"/>
</dbReference>
<comment type="caution">
    <text evidence="13">The sequence shown here is derived from an EMBL/GenBank/DDBJ whole genome shotgun (WGS) entry which is preliminary data.</text>
</comment>
<feature type="region of interest" description="Disordered" evidence="11">
    <location>
        <begin position="343"/>
        <end position="380"/>
    </location>
</feature>
<dbReference type="Pfam" id="PF18104">
    <property type="entry name" value="Tudor_2"/>
    <property type="match status" value="1"/>
</dbReference>
<keyword evidence="6 10" id="KW-0863">Zinc-finger</keyword>
<dbReference type="FunFam" id="3.90.980.20:FF:000001">
    <property type="entry name" value="metal-response element-binding transcription factor 2 isoform X1"/>
    <property type="match status" value="1"/>
</dbReference>
<evidence type="ECO:0000256" key="1">
    <source>
        <dbReference type="ARBA" id="ARBA00004123"/>
    </source>
</evidence>
<dbReference type="InterPro" id="IPR019786">
    <property type="entry name" value="Zinc_finger_PHD-type_CS"/>
</dbReference>
<dbReference type="GO" id="GO:0008270">
    <property type="term" value="F:zinc ion binding"/>
    <property type="evidence" value="ECO:0007669"/>
    <property type="project" value="UniProtKB-KW"/>
</dbReference>
<dbReference type="Pfam" id="PF14061">
    <property type="entry name" value="Mtf2_C"/>
    <property type="match status" value="1"/>
</dbReference>
<dbReference type="Pfam" id="PF00628">
    <property type="entry name" value="PHD"/>
    <property type="match status" value="1"/>
</dbReference>
<dbReference type="InterPro" id="IPR001965">
    <property type="entry name" value="Znf_PHD"/>
</dbReference>
<sequence length="563" mass="63409">MLESAYRDGYLPVGLEQAEPKRLLPKPRERSTSDLEASLSVGQYVLCCWSDGLYYLGKIQRVSPSKQSCFVTFEDNSKFWVLWKDIQHAGVPGEEPKCSVCLEIVPAPGNDILICGKCGIGYHQQCHLPPVETSADMSPWFCRKCIFALAVRKGGALKKGPIARALQAMKQVLAYNPEELEWDSLHRTNHQQCYCYCGGPGEWYLKMLQCFKCEQWFHEACIQCLQESMMFGDRFYLFICAVCNKGVEYIKRLALRWVDVVHLALYNLGVQSKKKYFELEEILSFISTNWEHFQLGKLSNTPPAERGQHILDALNNYKTKFLCGKEIKKRKCIFRLRSRVPPNPPSKLFPEKAQSEGRRGRKKGSGRNSSAPADKRRKKRSKWLLEDAIPNNNDLSSWSANHHMANIFDFTLDELQSLKSTSSGRTLSLDQDSTDAASTSGSATTSVSYDFRKNVGSRKRKLPSSSYSLLASKRAASESDPISPLSLPGEEPAVAMETGIDSHTFESISEDDSSLSHLKSSITSYFGAAGRLTCGEKYQVLARRITPEGKVQYLVEWEGTTPY</sequence>
<organism evidence="13 14">
    <name type="scientific">Coilia grayii</name>
    <name type="common">Gray's grenadier anchovy</name>
    <dbReference type="NCBI Taxonomy" id="363190"/>
    <lineage>
        <taxon>Eukaryota</taxon>
        <taxon>Metazoa</taxon>
        <taxon>Chordata</taxon>
        <taxon>Craniata</taxon>
        <taxon>Vertebrata</taxon>
        <taxon>Euteleostomi</taxon>
        <taxon>Actinopterygii</taxon>
        <taxon>Neopterygii</taxon>
        <taxon>Teleostei</taxon>
        <taxon>Clupei</taxon>
        <taxon>Clupeiformes</taxon>
        <taxon>Clupeoidei</taxon>
        <taxon>Engraulidae</taxon>
        <taxon>Coilinae</taxon>
        <taxon>Coilia</taxon>
    </lineage>
</organism>
<dbReference type="PANTHER" id="PTHR12628:SF6">
    <property type="entry name" value="PHD FINGER PROTEIN 19"/>
    <property type="match status" value="1"/>
</dbReference>
<evidence type="ECO:0000256" key="10">
    <source>
        <dbReference type="PROSITE-ProRule" id="PRU00146"/>
    </source>
</evidence>
<comment type="similarity">
    <text evidence="2">Belongs to the Polycomblike family.</text>
</comment>
<dbReference type="InterPro" id="IPR047400">
    <property type="entry name" value="Tudor_PHF19"/>
</dbReference>
<name>A0ABD1JZN4_9TELE</name>
<dbReference type="AlphaFoldDB" id="A0ABD1JZN4"/>
<keyword evidence="5" id="KW-0677">Repeat</keyword>
<dbReference type="PROSITE" id="PS01359">
    <property type="entry name" value="ZF_PHD_1"/>
    <property type="match status" value="1"/>
</dbReference>
<feature type="compositionally biased region" description="Low complexity" evidence="11">
    <location>
        <begin position="428"/>
        <end position="445"/>
    </location>
</feature>
<evidence type="ECO:0000313" key="14">
    <source>
        <dbReference type="Proteomes" id="UP001591681"/>
    </source>
</evidence>
<dbReference type="SUPFAM" id="SSF63748">
    <property type="entry name" value="Tudor/PWWP/MBT"/>
    <property type="match status" value="1"/>
</dbReference>
<evidence type="ECO:0000256" key="2">
    <source>
        <dbReference type="ARBA" id="ARBA00008084"/>
    </source>
</evidence>
<dbReference type="GO" id="GO:0006325">
    <property type="term" value="P:chromatin organization"/>
    <property type="evidence" value="ECO:0007669"/>
    <property type="project" value="UniProtKB-KW"/>
</dbReference>
<proteinExistence type="inferred from homology"/>
<evidence type="ECO:0000256" key="6">
    <source>
        <dbReference type="ARBA" id="ARBA00022771"/>
    </source>
</evidence>
<keyword evidence="4" id="KW-0479">Metal-binding</keyword>
<dbReference type="Gene3D" id="2.30.30.140">
    <property type="match status" value="1"/>
</dbReference>
<dbReference type="InterPro" id="IPR002999">
    <property type="entry name" value="Tudor"/>
</dbReference>
<feature type="region of interest" description="Disordered" evidence="11">
    <location>
        <begin position="422"/>
        <end position="445"/>
    </location>
</feature>
<gene>
    <name evidence="13" type="ORF">ACEWY4_012116</name>
</gene>
<keyword evidence="14" id="KW-1185">Reference proteome</keyword>
<dbReference type="InterPro" id="IPR011011">
    <property type="entry name" value="Znf_FYVE_PHD"/>
</dbReference>
<evidence type="ECO:0000256" key="9">
    <source>
        <dbReference type="ARBA" id="ARBA00023242"/>
    </source>
</evidence>
<evidence type="ECO:0000256" key="5">
    <source>
        <dbReference type="ARBA" id="ARBA00022737"/>
    </source>
</evidence>
<evidence type="ECO:0000259" key="12">
    <source>
        <dbReference type="PROSITE" id="PS50016"/>
    </source>
</evidence>
<dbReference type="SMART" id="SM00333">
    <property type="entry name" value="TUDOR"/>
    <property type="match status" value="1"/>
</dbReference>
<evidence type="ECO:0000256" key="8">
    <source>
        <dbReference type="ARBA" id="ARBA00022853"/>
    </source>
</evidence>
<dbReference type="CDD" id="cd20451">
    <property type="entry name" value="Tudor_PHF19"/>
    <property type="match status" value="1"/>
</dbReference>
<dbReference type="SUPFAM" id="SSF57903">
    <property type="entry name" value="FYVE/PHD zinc finger"/>
    <property type="match status" value="2"/>
</dbReference>
<evidence type="ECO:0000256" key="11">
    <source>
        <dbReference type="SAM" id="MobiDB-lite"/>
    </source>
</evidence>
<accession>A0ABD1JZN4</accession>
<dbReference type="Gene3D" id="3.30.40.10">
    <property type="entry name" value="Zinc/RING finger domain, C3HC4 (zinc finger)"/>
    <property type="match status" value="1"/>
</dbReference>
<keyword evidence="3" id="KW-0597">Phosphoprotein</keyword>
<reference evidence="13 14" key="1">
    <citation type="submission" date="2024-09" db="EMBL/GenBank/DDBJ databases">
        <title>A chromosome-level genome assembly of Gray's grenadier anchovy, Coilia grayii.</title>
        <authorList>
            <person name="Fu Z."/>
        </authorList>
    </citation>
    <scope>NUCLEOTIDE SEQUENCE [LARGE SCALE GENOMIC DNA]</scope>
    <source>
        <strain evidence="13">G4</strain>
        <tissue evidence="13">Muscle</tissue>
    </source>
</reference>
<dbReference type="InterPro" id="IPR019787">
    <property type="entry name" value="Znf_PHD-finger"/>
</dbReference>
<dbReference type="FunFam" id="2.30.30.140:FF:000014">
    <property type="entry name" value="Metal-response element-binding transcription factor 2"/>
    <property type="match status" value="1"/>
</dbReference>
<evidence type="ECO:0000256" key="3">
    <source>
        <dbReference type="ARBA" id="ARBA00022553"/>
    </source>
</evidence>
<dbReference type="PANTHER" id="PTHR12628">
    <property type="entry name" value="POLYCOMB-LIKE TRANSCRIPTION FACTOR"/>
    <property type="match status" value="1"/>
</dbReference>
<protein>
    <recommendedName>
        <fullName evidence="12">PHD-type domain-containing protein</fullName>
    </recommendedName>
</protein>
<dbReference type="InterPro" id="IPR040477">
    <property type="entry name" value="KDM4-like_Tudor"/>
</dbReference>
<evidence type="ECO:0000256" key="4">
    <source>
        <dbReference type="ARBA" id="ARBA00022723"/>
    </source>
</evidence>
<dbReference type="InterPro" id="IPR025894">
    <property type="entry name" value="Mtf2_C_dom"/>
</dbReference>
<keyword evidence="9" id="KW-0539">Nucleus</keyword>
<dbReference type="InterPro" id="IPR042017">
    <property type="entry name" value="PHF19_PHD2"/>
</dbReference>
<keyword evidence="8" id="KW-0156">Chromatin regulator</keyword>
<evidence type="ECO:0000256" key="7">
    <source>
        <dbReference type="ARBA" id="ARBA00022833"/>
    </source>
</evidence>
<dbReference type="EMBL" id="JBHFQA010000010">
    <property type="protein sequence ID" value="KAL2092318.1"/>
    <property type="molecule type" value="Genomic_DNA"/>
</dbReference>
<dbReference type="Proteomes" id="UP001591681">
    <property type="component" value="Unassembled WGS sequence"/>
</dbReference>
<keyword evidence="7" id="KW-0862">Zinc</keyword>
<evidence type="ECO:0000313" key="13">
    <source>
        <dbReference type="EMBL" id="KAL2092318.1"/>
    </source>
</evidence>
<dbReference type="GO" id="GO:0005634">
    <property type="term" value="C:nucleus"/>
    <property type="evidence" value="ECO:0007669"/>
    <property type="project" value="UniProtKB-SubCell"/>
</dbReference>
<dbReference type="InterPro" id="IPR013083">
    <property type="entry name" value="Znf_RING/FYVE/PHD"/>
</dbReference>